<evidence type="ECO:0000259" key="1">
    <source>
        <dbReference type="Pfam" id="PF00496"/>
    </source>
</evidence>
<name>A0A0J5P794_9PAST</name>
<dbReference type="STRING" id="67855.RO21_05190"/>
<feature type="domain" description="Solute-binding protein family 5" evidence="1">
    <location>
        <begin position="72"/>
        <end position="433"/>
    </location>
</feature>
<dbReference type="AlphaFoldDB" id="A0A0J5P794"/>
<dbReference type="PATRIC" id="fig|67855.3.peg.904"/>
<organism evidence="2 3">
    <name type="scientific">Muribacter muris</name>
    <dbReference type="NCBI Taxonomy" id="67855"/>
    <lineage>
        <taxon>Bacteria</taxon>
        <taxon>Pseudomonadati</taxon>
        <taxon>Pseudomonadota</taxon>
        <taxon>Gammaproteobacteria</taxon>
        <taxon>Pasteurellales</taxon>
        <taxon>Pasteurellaceae</taxon>
        <taxon>Muribacter</taxon>
    </lineage>
</organism>
<dbReference type="InterPro" id="IPR030678">
    <property type="entry name" value="Peptide/Ni-bd"/>
</dbReference>
<dbReference type="Pfam" id="PF00496">
    <property type="entry name" value="SBP_bac_5"/>
    <property type="match status" value="1"/>
</dbReference>
<dbReference type="PIRSF" id="PIRSF002741">
    <property type="entry name" value="MppA"/>
    <property type="match status" value="1"/>
</dbReference>
<gene>
    <name evidence="2" type="ORF">RO21_05190</name>
</gene>
<dbReference type="CDD" id="cd08490">
    <property type="entry name" value="PBP2_NikA_DppA_OppA_like_3"/>
    <property type="match status" value="1"/>
</dbReference>
<dbReference type="Proteomes" id="UP000036270">
    <property type="component" value="Unassembled WGS sequence"/>
</dbReference>
<protein>
    <submittedName>
        <fullName evidence="2">ABC transporter substrate-binding protein</fullName>
    </submittedName>
</protein>
<dbReference type="Gene3D" id="3.10.105.10">
    <property type="entry name" value="Dipeptide-binding Protein, Domain 3"/>
    <property type="match status" value="1"/>
</dbReference>
<comment type="caution">
    <text evidence="2">The sequence shown here is derived from an EMBL/GenBank/DDBJ whole genome shotgun (WGS) entry which is preliminary data.</text>
</comment>
<keyword evidence="3" id="KW-1185">Reference proteome</keyword>
<dbReference type="GO" id="GO:0015833">
    <property type="term" value="P:peptide transport"/>
    <property type="evidence" value="ECO:0007669"/>
    <property type="project" value="TreeGrafter"/>
</dbReference>
<dbReference type="SUPFAM" id="SSF53850">
    <property type="entry name" value="Periplasmic binding protein-like II"/>
    <property type="match status" value="1"/>
</dbReference>
<reference evidence="2 3" key="1">
    <citation type="submission" date="2014-12" db="EMBL/GenBank/DDBJ databases">
        <title>Reclassification of Actinobacillus muris as Muribacter muris.</title>
        <authorList>
            <person name="Christensen H."/>
            <person name="Nicklas W."/>
            <person name="Bisgaard M."/>
        </authorList>
    </citation>
    <scope>NUCLEOTIDE SEQUENCE [LARGE SCALE GENOMIC DNA]</scope>
    <source>
        <strain evidence="2 3">Ackerman80-443D</strain>
    </source>
</reference>
<accession>A0A0J5P794</accession>
<evidence type="ECO:0000313" key="2">
    <source>
        <dbReference type="EMBL" id="KMK51650.1"/>
    </source>
</evidence>
<dbReference type="EMBL" id="JWIZ01000025">
    <property type="protein sequence ID" value="KMK51650.1"/>
    <property type="molecule type" value="Genomic_DNA"/>
</dbReference>
<dbReference type="GO" id="GO:0043190">
    <property type="term" value="C:ATP-binding cassette (ABC) transporter complex"/>
    <property type="evidence" value="ECO:0007669"/>
    <property type="project" value="InterPro"/>
</dbReference>
<sequence length="514" mass="57330">MKAFFTALAIIVAIGLGIHFSSPNTVQSASPHNRVNVIAPWEINSLDPAQAGAIFQRMNLAETLVEADANGQLVPNLARSWSSNDEATLWRFQLREGVVFHNGEPLTAQAVANSLNIAKTKPGVLQQALVEQIQVAAPDEIEIQLRKPLVAFPAYLTHYSTLILAEQAYNAQGEVQQLIGTGAFQAKKIEIPQKLTAERFERYWGELPQLAQANYLASSRSETRMLMAQSDPASLVFNLDPASVERLKNDPALSLNSVSIARTIQLKMDIGKPFFQDPIIRKALSKAIDRQAIAQQVLKIENGAADQLLPPLFSEWRIERPTIDYSTAQIKSVLVSAGYRYTDAGILTDQKGQPFQFTLRTFADRPELPLIATILQDQWRKIGVEVKVSVGNFSEIPAGHQDGSLEMALYAFNYGKTLDPVSALTQVFAEQGSDWGVMNWQDSHLTQTFRQLEKERDPVRANTLKQKASQIIAEELPIIPVVYYQQNVVAHKTMGNVILDPFERRFFLEKLRPE</sequence>
<proteinExistence type="predicted"/>
<dbReference type="InterPro" id="IPR000914">
    <property type="entry name" value="SBP_5_dom"/>
</dbReference>
<evidence type="ECO:0000313" key="3">
    <source>
        <dbReference type="Proteomes" id="UP000036270"/>
    </source>
</evidence>
<dbReference type="GO" id="GO:1904680">
    <property type="term" value="F:peptide transmembrane transporter activity"/>
    <property type="evidence" value="ECO:0007669"/>
    <property type="project" value="TreeGrafter"/>
</dbReference>
<dbReference type="InterPro" id="IPR039424">
    <property type="entry name" value="SBP_5"/>
</dbReference>
<dbReference type="GO" id="GO:0030288">
    <property type="term" value="C:outer membrane-bounded periplasmic space"/>
    <property type="evidence" value="ECO:0007669"/>
    <property type="project" value="UniProtKB-ARBA"/>
</dbReference>
<dbReference type="Gene3D" id="3.40.190.10">
    <property type="entry name" value="Periplasmic binding protein-like II"/>
    <property type="match status" value="1"/>
</dbReference>
<dbReference type="PANTHER" id="PTHR30290">
    <property type="entry name" value="PERIPLASMIC BINDING COMPONENT OF ABC TRANSPORTER"/>
    <property type="match status" value="1"/>
</dbReference>
<dbReference type="PANTHER" id="PTHR30290:SF83">
    <property type="entry name" value="ABC TRANSPORTER SUBSTRATE-BINDING PROTEIN"/>
    <property type="match status" value="1"/>
</dbReference>
<dbReference type="RefSeq" id="WP_053067713.1">
    <property type="nucleotide sequence ID" value="NZ_JWIZ01000025.1"/>
</dbReference>